<dbReference type="SMART" id="SM00487">
    <property type="entry name" value="DEXDc"/>
    <property type="match status" value="1"/>
</dbReference>
<keyword evidence="4" id="KW-0378">Hydrolase</keyword>
<dbReference type="InterPro" id="IPR001650">
    <property type="entry name" value="Helicase_C-like"/>
</dbReference>
<keyword evidence="5" id="KW-1185">Reference proteome</keyword>
<organism evidence="4 5">
    <name type="scientific">Azospirillum thermophilum</name>
    <dbReference type="NCBI Taxonomy" id="2202148"/>
    <lineage>
        <taxon>Bacteria</taxon>
        <taxon>Pseudomonadati</taxon>
        <taxon>Pseudomonadota</taxon>
        <taxon>Alphaproteobacteria</taxon>
        <taxon>Rhodospirillales</taxon>
        <taxon>Azospirillaceae</taxon>
        <taxon>Azospirillum</taxon>
    </lineage>
</organism>
<dbReference type="GO" id="GO:0016787">
    <property type="term" value="F:hydrolase activity"/>
    <property type="evidence" value="ECO:0007669"/>
    <property type="project" value="InterPro"/>
</dbReference>
<dbReference type="SMART" id="SM00490">
    <property type="entry name" value="HELICc"/>
    <property type="match status" value="1"/>
</dbReference>
<dbReference type="Pfam" id="PF04851">
    <property type="entry name" value="ResIII"/>
    <property type="match status" value="1"/>
</dbReference>
<dbReference type="InterPro" id="IPR006935">
    <property type="entry name" value="Helicase/UvrB_N"/>
</dbReference>
<protein>
    <submittedName>
        <fullName evidence="4">Helicase</fullName>
    </submittedName>
</protein>
<accession>A0A2S2CKK7</accession>
<dbReference type="PROSITE" id="PS51192">
    <property type="entry name" value="HELICASE_ATP_BIND_1"/>
    <property type="match status" value="1"/>
</dbReference>
<keyword evidence="1" id="KW-0175">Coiled coil</keyword>
<dbReference type="EMBL" id="CP029352">
    <property type="protein sequence ID" value="AWK85048.1"/>
    <property type="molecule type" value="Genomic_DNA"/>
</dbReference>
<feature type="domain" description="Helicase C-terminal" evidence="3">
    <location>
        <begin position="246"/>
        <end position="384"/>
    </location>
</feature>
<dbReference type="InterPro" id="IPR014001">
    <property type="entry name" value="Helicase_ATP-bd"/>
</dbReference>
<evidence type="ECO:0000256" key="1">
    <source>
        <dbReference type="SAM" id="Coils"/>
    </source>
</evidence>
<proteinExistence type="predicted"/>
<dbReference type="GO" id="GO:0005829">
    <property type="term" value="C:cytosol"/>
    <property type="evidence" value="ECO:0007669"/>
    <property type="project" value="TreeGrafter"/>
</dbReference>
<dbReference type="InterPro" id="IPR027417">
    <property type="entry name" value="P-loop_NTPase"/>
</dbReference>
<name>A0A2S2CKK7_9PROT</name>
<dbReference type="Gene3D" id="3.40.50.300">
    <property type="entry name" value="P-loop containing nucleotide triphosphate hydrolases"/>
    <property type="match status" value="2"/>
</dbReference>
<gene>
    <name evidence="4" type="ORF">DEW08_01590</name>
</gene>
<dbReference type="AlphaFoldDB" id="A0A2S2CKK7"/>
<dbReference type="Proteomes" id="UP000245629">
    <property type="component" value="Chromosome 1"/>
</dbReference>
<feature type="coiled-coil region" evidence="1">
    <location>
        <begin position="447"/>
        <end position="474"/>
    </location>
</feature>
<dbReference type="OrthoDB" id="9803459at2"/>
<dbReference type="PANTHER" id="PTHR47396">
    <property type="entry name" value="TYPE I RESTRICTION ENZYME ECOKI R PROTEIN"/>
    <property type="match status" value="1"/>
</dbReference>
<dbReference type="InterPro" id="IPR050742">
    <property type="entry name" value="Helicase_Restrict-Modif_Enz"/>
</dbReference>
<dbReference type="PANTHER" id="PTHR47396:SF1">
    <property type="entry name" value="ATP-DEPENDENT HELICASE IRC3-RELATED"/>
    <property type="match status" value="1"/>
</dbReference>
<dbReference type="KEGG" id="azz:DEW08_01590"/>
<dbReference type="GO" id="GO:0004386">
    <property type="term" value="F:helicase activity"/>
    <property type="evidence" value="ECO:0007669"/>
    <property type="project" value="UniProtKB-KW"/>
</dbReference>
<sequence length="518" mass="55884">MTPMTLTLRDYQADLVAALRASISAGARAPLAVLPTGGGKTAVSGAIADGVARRGRIAWFVVPSLVLLSQTAEKFREYGIRAGVLHSGFTPDISAPIQIITIQTLDRWVRRGLLRDARSGRLYFPANGRRSSLWAPDLIVLDEAHHASAAQYLRVCAALVDTRWLGVTATPERLDGKGLGAGCGGIFDALVEGPTIADLIRRRHLVQPVVYAPPIGADLSGIHTRAGDFATDEAATKLDKPAITGSVVGHYRSLAPGARAVAFCCSIAHSQHVAAEFRAAGIPATHLDGEADPDERTRVITAFSRGEIRALTNCALISEGFDVPAVEAAILLRPTQSLSMFLQQVGRALRPAPGKDRALILDHVGNVLRHGMPDDDREWSLDGRAKRNRAKDEVASPPVKQCPECFAAHRPAPACPACGYIYEPEGRTPEEVDGELRPVDRDTLTAAKEAEKAARRAEVEQARTREDLERIAAERGYKPGWVEHQLRFRGRGGGHGRLDGLIEHQERLYGYGARRAAG</sequence>
<evidence type="ECO:0000313" key="4">
    <source>
        <dbReference type="EMBL" id="AWK85048.1"/>
    </source>
</evidence>
<dbReference type="GO" id="GO:0005524">
    <property type="term" value="F:ATP binding"/>
    <property type="evidence" value="ECO:0007669"/>
    <property type="project" value="InterPro"/>
</dbReference>
<dbReference type="GO" id="GO:0003677">
    <property type="term" value="F:DNA binding"/>
    <property type="evidence" value="ECO:0007669"/>
    <property type="project" value="InterPro"/>
</dbReference>
<reference evidence="5" key="1">
    <citation type="submission" date="2018-05" db="EMBL/GenBank/DDBJ databases">
        <title>Azospirillum thermophila sp. nov., a novel isolated from hot spring.</title>
        <authorList>
            <person name="Zhao Z."/>
        </authorList>
    </citation>
    <scope>NUCLEOTIDE SEQUENCE [LARGE SCALE GENOMIC DNA]</scope>
    <source>
        <strain evidence="5">CFH 70021</strain>
    </source>
</reference>
<dbReference type="SUPFAM" id="SSF52540">
    <property type="entry name" value="P-loop containing nucleoside triphosphate hydrolases"/>
    <property type="match status" value="1"/>
</dbReference>
<feature type="domain" description="Helicase ATP-binding" evidence="2">
    <location>
        <begin position="21"/>
        <end position="171"/>
    </location>
</feature>
<evidence type="ECO:0000259" key="3">
    <source>
        <dbReference type="PROSITE" id="PS51194"/>
    </source>
</evidence>
<dbReference type="PROSITE" id="PS51194">
    <property type="entry name" value="HELICASE_CTER"/>
    <property type="match status" value="1"/>
</dbReference>
<evidence type="ECO:0000259" key="2">
    <source>
        <dbReference type="PROSITE" id="PS51192"/>
    </source>
</evidence>
<keyword evidence="4" id="KW-0547">Nucleotide-binding</keyword>
<evidence type="ECO:0000313" key="5">
    <source>
        <dbReference type="Proteomes" id="UP000245629"/>
    </source>
</evidence>
<dbReference type="Pfam" id="PF00271">
    <property type="entry name" value="Helicase_C"/>
    <property type="match status" value="1"/>
</dbReference>
<keyword evidence="4" id="KW-0347">Helicase</keyword>
<keyword evidence="4" id="KW-0067">ATP-binding</keyword>